<dbReference type="EMBL" id="CP095855">
    <property type="protein sequence ID" value="UPK67608.1"/>
    <property type="molecule type" value="Genomic_DNA"/>
</dbReference>
<dbReference type="RefSeq" id="WP_247809978.1">
    <property type="nucleotide sequence ID" value="NZ_CP095855.1"/>
</dbReference>
<evidence type="ECO:0008006" key="3">
    <source>
        <dbReference type="Google" id="ProtNLM"/>
    </source>
</evidence>
<dbReference type="Proteomes" id="UP000830198">
    <property type="component" value="Chromosome"/>
</dbReference>
<name>A0ABY4HUZ7_CHIFI</name>
<organism evidence="1 2">
    <name type="scientific">Chitinophaga filiformis</name>
    <name type="common">Myxococcus filiformis</name>
    <name type="synonym">Flexibacter filiformis</name>
    <dbReference type="NCBI Taxonomy" id="104663"/>
    <lineage>
        <taxon>Bacteria</taxon>
        <taxon>Pseudomonadati</taxon>
        <taxon>Bacteroidota</taxon>
        <taxon>Chitinophagia</taxon>
        <taxon>Chitinophagales</taxon>
        <taxon>Chitinophagaceae</taxon>
        <taxon>Chitinophaga</taxon>
    </lineage>
</organism>
<accession>A0ABY4HUZ7</accession>
<sequence>MNYNTTIRYLLLSCVLFAVSCSEPEKPVTKEEAAKVATALTRAIARQDADRFNNLLDMDAIEKRIQDQAGSKVSRQLVARAMKTLRSGDYGKEIVRTVGTKGTYELVKQYEKDNRQHLIFRLYNDQLNYHDFELIKKRDQVKIADMFVYTTGENISTTLAETLRFADEHEEVADLPDNTLTNVQLMKKHVHEGNYELADSIFKTLPAVIREQKVYKIIYINIASELGNDKYLAALTKLQQEYPNAPNMYLLMIDAYILKKDYAAAQRSVNGLDSLINKDPFLDYYRALICKQGMDNVNKLAYLEKLHQNLPGFDAGTLELLFAYVEDEKWDKAVPLTLQYRKSKKANTEFLETLYLLYPTFKKKVDAATEDLHQKSH</sequence>
<proteinExistence type="predicted"/>
<gene>
    <name evidence="1" type="ORF">MYF79_21920</name>
</gene>
<keyword evidence="2" id="KW-1185">Reference proteome</keyword>
<evidence type="ECO:0000313" key="1">
    <source>
        <dbReference type="EMBL" id="UPK67608.1"/>
    </source>
</evidence>
<reference evidence="1 2" key="1">
    <citation type="submission" date="2022-04" db="EMBL/GenBank/DDBJ databases">
        <title>The arsenic-methylating capacity of Chitinophaga filiformis YT5 during chitin decomposition.</title>
        <authorList>
            <person name="Chen G."/>
            <person name="Liang Y."/>
        </authorList>
    </citation>
    <scope>NUCLEOTIDE SEQUENCE [LARGE SCALE GENOMIC DNA]</scope>
    <source>
        <strain evidence="1 2">YT5</strain>
    </source>
</reference>
<protein>
    <recommendedName>
        <fullName evidence="3">Tetratricopeptide repeat-containing protein</fullName>
    </recommendedName>
</protein>
<evidence type="ECO:0000313" key="2">
    <source>
        <dbReference type="Proteomes" id="UP000830198"/>
    </source>
</evidence>